<dbReference type="EMBL" id="CP042434">
    <property type="protein sequence ID" value="QEC73611.1"/>
    <property type="molecule type" value="Genomic_DNA"/>
</dbReference>
<protein>
    <submittedName>
        <fullName evidence="2">Helix-turn-helix transcriptional regulator</fullName>
    </submittedName>
</protein>
<dbReference type="InterPro" id="IPR010982">
    <property type="entry name" value="Lambda_DNA-bd_dom_sf"/>
</dbReference>
<accession>A0A5B8VR93</accession>
<dbReference type="GO" id="GO:0003677">
    <property type="term" value="F:DNA binding"/>
    <property type="evidence" value="ECO:0007669"/>
    <property type="project" value="InterPro"/>
</dbReference>
<evidence type="ECO:0000313" key="3">
    <source>
        <dbReference type="Proteomes" id="UP000321291"/>
    </source>
</evidence>
<evidence type="ECO:0000313" key="2">
    <source>
        <dbReference type="EMBL" id="QEC73611.1"/>
    </source>
</evidence>
<organism evidence="2 3">
    <name type="scientific">Arachidicoccus ginsenosidivorans</name>
    <dbReference type="NCBI Taxonomy" id="496057"/>
    <lineage>
        <taxon>Bacteria</taxon>
        <taxon>Pseudomonadati</taxon>
        <taxon>Bacteroidota</taxon>
        <taxon>Chitinophagia</taxon>
        <taxon>Chitinophagales</taxon>
        <taxon>Chitinophagaceae</taxon>
        <taxon>Arachidicoccus</taxon>
    </lineage>
</organism>
<reference evidence="2 3" key="1">
    <citation type="journal article" date="2017" name="Int. J. Syst. Evol. Microbiol.">
        <title>Arachidicoccus ginsenosidivorans sp. nov., with ginsenoside-converting activity isolated from ginseng cultivating soil.</title>
        <authorList>
            <person name="Siddiqi M.Z."/>
            <person name="Aslam Z."/>
            <person name="Im W.T."/>
        </authorList>
    </citation>
    <scope>NUCLEOTIDE SEQUENCE [LARGE SCALE GENOMIC DNA]</scope>
    <source>
        <strain evidence="2 3">Gsoil 809</strain>
    </source>
</reference>
<dbReference type="SUPFAM" id="SSF47413">
    <property type="entry name" value="lambda repressor-like DNA-binding domains"/>
    <property type="match status" value="1"/>
</dbReference>
<dbReference type="CDD" id="cd00093">
    <property type="entry name" value="HTH_XRE"/>
    <property type="match status" value="1"/>
</dbReference>
<feature type="domain" description="HTH cro/C1-type" evidence="1">
    <location>
        <begin position="15"/>
        <end position="68"/>
    </location>
</feature>
<dbReference type="Pfam" id="PF01381">
    <property type="entry name" value="HTH_3"/>
    <property type="match status" value="1"/>
</dbReference>
<dbReference type="RefSeq" id="WP_146786342.1">
    <property type="nucleotide sequence ID" value="NZ_CP042434.1"/>
</dbReference>
<name>A0A5B8VR93_9BACT</name>
<dbReference type="PROSITE" id="PS50943">
    <property type="entry name" value="HTH_CROC1"/>
    <property type="match status" value="1"/>
</dbReference>
<keyword evidence="3" id="KW-1185">Reference proteome</keyword>
<dbReference type="OrthoDB" id="762906at2"/>
<dbReference type="Gene3D" id="1.10.260.40">
    <property type="entry name" value="lambda repressor-like DNA-binding domains"/>
    <property type="match status" value="1"/>
</dbReference>
<proteinExistence type="predicted"/>
<sequence length="183" mass="20811">MATKKQDLIAKGQKIRDFRLSLGFSMVNLSKLTGISPATISRIENGGDYMPKKLASICNLFGVEVSELLKLDLTKISKAHIYRRISDKVKREGVTRVEFSVIKKKTKTFHGPSYLIKMSIEDGFLGQFREVAEVQDHIEREYGVRLFSSSITNALMRKNGIVFKPTGKANYNKYKFVKSRVKK</sequence>
<dbReference type="KEGG" id="agi:FSB73_20020"/>
<dbReference type="Proteomes" id="UP000321291">
    <property type="component" value="Chromosome"/>
</dbReference>
<dbReference type="AlphaFoldDB" id="A0A5B8VR93"/>
<dbReference type="InterPro" id="IPR001387">
    <property type="entry name" value="Cro/C1-type_HTH"/>
</dbReference>
<evidence type="ECO:0000259" key="1">
    <source>
        <dbReference type="PROSITE" id="PS50943"/>
    </source>
</evidence>
<gene>
    <name evidence="2" type="ORF">FSB73_20020</name>
</gene>
<dbReference type="SMART" id="SM00530">
    <property type="entry name" value="HTH_XRE"/>
    <property type="match status" value="1"/>
</dbReference>